<reference evidence="1 2" key="1">
    <citation type="journal article" date="2012" name="PLoS ONE">
        <title>Genomic Analysis of Pseudomonas putida Phage tf with Localized Single-Strand DNA Interruptions.</title>
        <authorList>
            <person name="Glukhov A.S."/>
            <person name="Krutilina A.I."/>
            <person name="Shlyapnikov M.G."/>
            <person name="Severinov K."/>
            <person name="Lavysh D."/>
            <person name="Kochetkov V.V."/>
            <person name="McGrath J.W."/>
            <person name="de Leeuwe C."/>
            <person name="Shaburova O.V."/>
            <person name="Krylov V.N."/>
            <person name="Akulenko N.V."/>
            <person name="Kulakov L.A."/>
        </authorList>
    </citation>
    <scope>NUCLEOTIDE SEQUENCE [LARGE SCALE GENOMIC DNA]</scope>
</reference>
<name>J7SBP4_9CAUD</name>
<protein>
    <submittedName>
        <fullName evidence="1">Uncharacterized protein</fullName>
    </submittedName>
</protein>
<accession>J7SBP4</accession>
<gene>
    <name evidence="1" type="ORF">tf_33</name>
</gene>
<dbReference type="EMBL" id="HE611333">
    <property type="protein sequence ID" value="CCL97940.1"/>
    <property type="molecule type" value="Genomic_DNA"/>
</dbReference>
<evidence type="ECO:0000313" key="1">
    <source>
        <dbReference type="EMBL" id="CCL97940.1"/>
    </source>
</evidence>
<keyword evidence="2" id="KW-1185">Reference proteome</keyword>
<proteinExistence type="predicted"/>
<dbReference type="GeneID" id="13538758"/>
<sequence>MGFGIGSLLGATVKLVTLPAVVVVNAAARETQDFVKELKR</sequence>
<evidence type="ECO:0000313" key="2">
    <source>
        <dbReference type="Proteomes" id="UP000002867"/>
    </source>
</evidence>
<dbReference type="KEGG" id="vg:13538758"/>
<dbReference type="RefSeq" id="YP_006659982.1">
    <property type="nucleotide sequence ID" value="NC_017971.2"/>
</dbReference>
<dbReference type="Proteomes" id="UP000002867">
    <property type="component" value="Segment"/>
</dbReference>
<organism evidence="1 2">
    <name type="scientific">Pseudomonas phage tf</name>
    <dbReference type="NCBI Taxonomy" id="1114179"/>
    <lineage>
        <taxon>Viruses</taxon>
        <taxon>Duplodnaviria</taxon>
        <taxon>Heunggongvirae</taxon>
        <taxon>Uroviricota</taxon>
        <taxon>Caudoviricetes</taxon>
        <taxon>Krylovvirus</taxon>
        <taxon>Krylovvirus tf</taxon>
    </lineage>
</organism>